<keyword evidence="6" id="KW-1185">Reference proteome</keyword>
<keyword evidence="1" id="KW-0175">Coiled coil</keyword>
<feature type="signal peptide" evidence="4">
    <location>
        <begin position="1"/>
        <end position="30"/>
    </location>
</feature>
<protein>
    <submittedName>
        <fullName evidence="5">Uncharacterized protein</fullName>
    </submittedName>
</protein>
<evidence type="ECO:0000256" key="2">
    <source>
        <dbReference type="SAM" id="MobiDB-lite"/>
    </source>
</evidence>
<evidence type="ECO:0000256" key="4">
    <source>
        <dbReference type="SAM" id="SignalP"/>
    </source>
</evidence>
<proteinExistence type="predicted"/>
<feature type="compositionally biased region" description="Basic and acidic residues" evidence="2">
    <location>
        <begin position="452"/>
        <end position="478"/>
    </location>
</feature>
<feature type="region of interest" description="Disordered" evidence="2">
    <location>
        <begin position="450"/>
        <end position="478"/>
    </location>
</feature>
<keyword evidence="4" id="KW-0732">Signal</keyword>
<feature type="transmembrane region" description="Helical" evidence="3">
    <location>
        <begin position="486"/>
        <end position="506"/>
    </location>
</feature>
<evidence type="ECO:0000313" key="5">
    <source>
        <dbReference type="EMBL" id="APT85643.1"/>
    </source>
</evidence>
<sequence>MMKNRIRTAAIAGAVALATSLSGVAVPAFAAENTGNHMNKPDNSAPAAGTVKSEAELRAAEDAISTWLIAKHDYRDQIQNKYQTAFAFKTTNGALNVDEQSTVEAFEAVKKEISAQLAQAGKNADDARASVAAALADDEKARVASGALEGQVRDVHNKNLYINNLIAAVNKANKTGLGDIPYLWLDKTHTTSAATAANVADVLRAINIHLANVDHYGNVDNDDKHFVARDYAAALETLKNDKAVKELTAVMGAGNDAILQAEKHDVIVLQAALARANAQVQTLRILEAVYGTTATFVDLYENDALYADYQEGWTTLRPKYKDVMLGLRALLPGAINDLKAADKIFNDSYEGFEVDLKNSTDWKKDQELRTYYTERGVLAIQNYNDIVNNADWQMAVEKLQLLKAQFGKDAQAEQAKAAEEAKKAEADAKAETNRLLAEIAANKNAAAAVNDTKVEAPVDNKKPADDNKKPGSSDNKGDKKFDMKTVGIFAVIAAIIAAIAAAFPHLQHLLPKA</sequence>
<evidence type="ECO:0000256" key="3">
    <source>
        <dbReference type="SAM" id="Phobius"/>
    </source>
</evidence>
<feature type="chain" id="PRO_5012273188" evidence="4">
    <location>
        <begin position="31"/>
        <end position="513"/>
    </location>
</feature>
<keyword evidence="3" id="KW-0472">Membrane</keyword>
<evidence type="ECO:0000256" key="1">
    <source>
        <dbReference type="SAM" id="Coils"/>
    </source>
</evidence>
<evidence type="ECO:0000313" key="6">
    <source>
        <dbReference type="Proteomes" id="UP000185478"/>
    </source>
</evidence>
<dbReference type="AlphaFoldDB" id="A0A1L7CIN6"/>
<keyword evidence="3" id="KW-1133">Transmembrane helix</keyword>
<dbReference type="EMBL" id="CP009245">
    <property type="protein sequence ID" value="APT85643.1"/>
    <property type="molecule type" value="Genomic_DNA"/>
</dbReference>
<dbReference type="OrthoDB" id="9825940at2"/>
<accession>A0A1L7CIN6</accession>
<dbReference type="RefSeq" id="WP_075727942.1">
    <property type="nucleotide sequence ID" value="NZ_CP009245.1"/>
</dbReference>
<dbReference type="KEGG" id="caqu:CAQU_11995"/>
<organism evidence="5 6">
    <name type="scientific">Corynebacterium aquilae DSM 44791</name>
    <dbReference type="NCBI Taxonomy" id="1431546"/>
    <lineage>
        <taxon>Bacteria</taxon>
        <taxon>Bacillati</taxon>
        <taxon>Actinomycetota</taxon>
        <taxon>Actinomycetes</taxon>
        <taxon>Mycobacteriales</taxon>
        <taxon>Corynebacteriaceae</taxon>
        <taxon>Corynebacterium</taxon>
    </lineage>
</organism>
<name>A0A1L7CIN6_9CORY</name>
<keyword evidence="3" id="KW-0812">Transmembrane</keyword>
<gene>
    <name evidence="5" type="ORF">CAQU_11995</name>
</gene>
<feature type="coiled-coil region" evidence="1">
    <location>
        <begin position="407"/>
        <end position="438"/>
    </location>
</feature>
<dbReference type="Proteomes" id="UP000185478">
    <property type="component" value="Chromosome"/>
</dbReference>
<reference evidence="5 6" key="1">
    <citation type="submission" date="2014-08" db="EMBL/GenBank/DDBJ databases">
        <title>Complete genome sequence of Corynebacterium aquilae S-613T(T) (=DSM 44791(T)), isolated from the choana of a healthy golden eagle.</title>
        <authorList>
            <person name="Ruckert C."/>
            <person name="Albersmeier A."/>
            <person name="Winkler A."/>
            <person name="Kalinowski J."/>
        </authorList>
    </citation>
    <scope>NUCLEOTIDE SEQUENCE [LARGE SCALE GENOMIC DNA]</scope>
    <source>
        <strain evidence="5 6">S-613</strain>
    </source>
</reference>